<organism evidence="2 3">
    <name type="scientific">Fomitopsis schrenkii</name>
    <name type="common">Brown rot fungus</name>
    <dbReference type="NCBI Taxonomy" id="2126942"/>
    <lineage>
        <taxon>Eukaryota</taxon>
        <taxon>Fungi</taxon>
        <taxon>Dikarya</taxon>
        <taxon>Basidiomycota</taxon>
        <taxon>Agaricomycotina</taxon>
        <taxon>Agaricomycetes</taxon>
        <taxon>Polyporales</taxon>
        <taxon>Fomitopsis</taxon>
    </lineage>
</organism>
<evidence type="ECO:0000256" key="1">
    <source>
        <dbReference type="SAM" id="MobiDB-lite"/>
    </source>
</evidence>
<keyword evidence="3" id="KW-1185">Reference proteome</keyword>
<dbReference type="Proteomes" id="UP000015241">
    <property type="component" value="Unassembled WGS sequence"/>
</dbReference>
<sequence length="151" mass="17139">MSLWFRRHGPKQAQSHSGTHISLLRMSNPLSREPITESLRGPTYLLELGHQRDRFEQLRELLRFGAPHTSASPGTDWCSFLPQMQRIISIARPVRRGAQIYTCPLFTPPFLLHCGMGDLDGVLYRRYFAATETDGDDKSIFPHATAKAPYA</sequence>
<reference evidence="2 3" key="1">
    <citation type="journal article" date="2012" name="Science">
        <title>The Paleozoic origin of enzymatic lignin decomposition reconstructed from 31 fungal genomes.</title>
        <authorList>
            <person name="Floudas D."/>
            <person name="Binder M."/>
            <person name="Riley R."/>
            <person name="Barry K."/>
            <person name="Blanchette R.A."/>
            <person name="Henrissat B."/>
            <person name="Martinez A.T."/>
            <person name="Otillar R."/>
            <person name="Spatafora J.W."/>
            <person name="Yadav J.S."/>
            <person name="Aerts A."/>
            <person name="Benoit I."/>
            <person name="Boyd A."/>
            <person name="Carlson A."/>
            <person name="Copeland A."/>
            <person name="Coutinho P.M."/>
            <person name="de Vries R.P."/>
            <person name="Ferreira P."/>
            <person name="Findley K."/>
            <person name="Foster B."/>
            <person name="Gaskell J."/>
            <person name="Glotzer D."/>
            <person name="Gorecki P."/>
            <person name="Heitman J."/>
            <person name="Hesse C."/>
            <person name="Hori C."/>
            <person name="Igarashi K."/>
            <person name="Jurgens J.A."/>
            <person name="Kallen N."/>
            <person name="Kersten P."/>
            <person name="Kohler A."/>
            <person name="Kuees U."/>
            <person name="Kumar T.K.A."/>
            <person name="Kuo A."/>
            <person name="LaButti K."/>
            <person name="Larrondo L.F."/>
            <person name="Lindquist E."/>
            <person name="Ling A."/>
            <person name="Lombard V."/>
            <person name="Lucas S."/>
            <person name="Lundell T."/>
            <person name="Martin R."/>
            <person name="McLaughlin D.J."/>
            <person name="Morgenstern I."/>
            <person name="Morin E."/>
            <person name="Murat C."/>
            <person name="Nagy L.G."/>
            <person name="Nolan M."/>
            <person name="Ohm R.A."/>
            <person name="Patyshakuliyeva A."/>
            <person name="Rokas A."/>
            <person name="Ruiz-Duenas F.J."/>
            <person name="Sabat G."/>
            <person name="Salamov A."/>
            <person name="Samejima M."/>
            <person name="Schmutz J."/>
            <person name="Slot J.C."/>
            <person name="St John F."/>
            <person name="Stenlid J."/>
            <person name="Sun H."/>
            <person name="Sun S."/>
            <person name="Syed K."/>
            <person name="Tsang A."/>
            <person name="Wiebenga A."/>
            <person name="Young D."/>
            <person name="Pisabarro A."/>
            <person name="Eastwood D.C."/>
            <person name="Martin F."/>
            <person name="Cullen D."/>
            <person name="Grigoriev I.V."/>
            <person name="Hibbett D.S."/>
        </authorList>
    </citation>
    <scope>NUCLEOTIDE SEQUENCE</scope>
    <source>
        <strain evidence="3">FP-58527</strain>
    </source>
</reference>
<dbReference type="EMBL" id="KE504124">
    <property type="protein sequence ID" value="EPT05378.1"/>
    <property type="molecule type" value="Genomic_DNA"/>
</dbReference>
<name>S8EMJ3_FOMSC</name>
<gene>
    <name evidence="2" type="ORF">FOMPIDRAFT_1057627</name>
</gene>
<protein>
    <submittedName>
        <fullName evidence="2">Uncharacterized protein</fullName>
    </submittedName>
</protein>
<proteinExistence type="predicted"/>
<accession>S8EMJ3</accession>
<evidence type="ECO:0000313" key="3">
    <source>
        <dbReference type="Proteomes" id="UP000015241"/>
    </source>
</evidence>
<dbReference type="AlphaFoldDB" id="S8EMJ3"/>
<dbReference type="HOGENOM" id="CLU_1731503_0_0_1"/>
<feature type="compositionally biased region" description="Basic residues" evidence="1">
    <location>
        <begin position="1"/>
        <end position="10"/>
    </location>
</feature>
<feature type="region of interest" description="Disordered" evidence="1">
    <location>
        <begin position="1"/>
        <end position="20"/>
    </location>
</feature>
<evidence type="ECO:0000313" key="2">
    <source>
        <dbReference type="EMBL" id="EPT05378.1"/>
    </source>
</evidence>
<dbReference type="InParanoid" id="S8EMJ3"/>